<dbReference type="HOGENOM" id="CLU_097912_0_0_9"/>
<keyword evidence="3" id="KW-1185">Reference proteome</keyword>
<dbReference type="Proteomes" id="UP000002892">
    <property type="component" value="Chromosome"/>
</dbReference>
<dbReference type="PANTHER" id="PTHR37305">
    <property type="entry name" value="INTEGRAL MEMBRANE PROTEIN-RELATED"/>
    <property type="match status" value="1"/>
</dbReference>
<dbReference type="OrthoDB" id="1711106at2"/>
<name>I4D0L9_DESAJ</name>
<accession>I4D0L9</accession>
<feature type="transmembrane region" description="Helical" evidence="1">
    <location>
        <begin position="21"/>
        <end position="39"/>
    </location>
</feature>
<reference evidence="2 3" key="1">
    <citation type="journal article" date="2012" name="J. Bacteriol.">
        <title>Complete genome sequences of Desulfosporosinus orientis DSM765T, Desulfosporosinus youngiae DSM17734T, Desulfosporosinus meridiei DSM13257T, and Desulfosporosinus acidiphilus DSM22704T.</title>
        <authorList>
            <person name="Pester M."/>
            <person name="Brambilla E."/>
            <person name="Alazard D."/>
            <person name="Rattei T."/>
            <person name="Weinmaier T."/>
            <person name="Han J."/>
            <person name="Lucas S."/>
            <person name="Lapidus A."/>
            <person name="Cheng J.F."/>
            <person name="Goodwin L."/>
            <person name="Pitluck S."/>
            <person name="Peters L."/>
            <person name="Ovchinnikova G."/>
            <person name="Teshima H."/>
            <person name="Detter J.C."/>
            <person name="Han C.S."/>
            <person name="Tapia R."/>
            <person name="Land M.L."/>
            <person name="Hauser L."/>
            <person name="Kyrpides N.C."/>
            <person name="Ivanova N.N."/>
            <person name="Pagani I."/>
            <person name="Huntmann M."/>
            <person name="Wei C.L."/>
            <person name="Davenport K.W."/>
            <person name="Daligault H."/>
            <person name="Chain P.S."/>
            <person name="Chen A."/>
            <person name="Mavromatis K."/>
            <person name="Markowitz V."/>
            <person name="Szeto E."/>
            <person name="Mikhailova N."/>
            <person name="Pati A."/>
            <person name="Wagner M."/>
            <person name="Woyke T."/>
            <person name="Ollivier B."/>
            <person name="Klenk H.P."/>
            <person name="Spring S."/>
            <person name="Loy A."/>
        </authorList>
    </citation>
    <scope>NUCLEOTIDE SEQUENCE [LARGE SCALE GENOMIC DNA]</scope>
    <source>
        <strain evidence="3">DSM 22704 / JCM 16185 / SJ4</strain>
    </source>
</reference>
<keyword evidence="1" id="KW-1133">Transmembrane helix</keyword>
<feature type="transmembrane region" description="Helical" evidence="1">
    <location>
        <begin position="59"/>
        <end position="82"/>
    </location>
</feature>
<feature type="transmembrane region" description="Helical" evidence="1">
    <location>
        <begin position="223"/>
        <end position="245"/>
    </location>
</feature>
<feature type="transmembrane region" description="Helical" evidence="1">
    <location>
        <begin position="148"/>
        <end position="171"/>
    </location>
</feature>
<keyword evidence="1" id="KW-0472">Membrane</keyword>
<dbReference type="RefSeq" id="WP_014825357.1">
    <property type="nucleotide sequence ID" value="NC_018068.1"/>
</dbReference>
<evidence type="ECO:0008006" key="4">
    <source>
        <dbReference type="Google" id="ProtNLM"/>
    </source>
</evidence>
<dbReference type="EMBL" id="CP003639">
    <property type="protein sequence ID" value="AFM39343.1"/>
    <property type="molecule type" value="Genomic_DNA"/>
</dbReference>
<dbReference type="STRING" id="646529.Desaci_0271"/>
<proteinExistence type="predicted"/>
<sequence length="250" mass="27540">MAVFQAALANELEKLYKKKKALAALILSLAVIVIGQIIIVGVRSGFGLRAAGSVEFPMLVLSVVVNTILPLFTALVTIDSFSGEFAHNNMRITLTRPVSRFKIFAAKITAIVIFILATLLLLLIFSILAGFIFNTNSTTLDSLLRTVFSYIVSLIPMVVLALGIVLLANIFKSGISVFFVSILAFLVLKVMGVFFSQYSSLFMTTQLDWYNLFLIKSLPVGKILRQFLIMLGSGIMLFTAGFYLFDKKEL</sequence>
<keyword evidence="1" id="KW-0812">Transmembrane</keyword>
<evidence type="ECO:0000256" key="1">
    <source>
        <dbReference type="SAM" id="Phobius"/>
    </source>
</evidence>
<organism evidence="2 3">
    <name type="scientific">Desulfosporosinus acidiphilus (strain DSM 22704 / JCM 16185 / SJ4)</name>
    <dbReference type="NCBI Taxonomy" id="646529"/>
    <lineage>
        <taxon>Bacteria</taxon>
        <taxon>Bacillati</taxon>
        <taxon>Bacillota</taxon>
        <taxon>Clostridia</taxon>
        <taxon>Eubacteriales</taxon>
        <taxon>Desulfitobacteriaceae</taxon>
        <taxon>Desulfosporosinus</taxon>
    </lineage>
</organism>
<evidence type="ECO:0000313" key="3">
    <source>
        <dbReference type="Proteomes" id="UP000002892"/>
    </source>
</evidence>
<feature type="transmembrane region" description="Helical" evidence="1">
    <location>
        <begin position="103"/>
        <end position="128"/>
    </location>
</feature>
<dbReference type="AlphaFoldDB" id="I4D0L9"/>
<dbReference type="eggNOG" id="COG1277">
    <property type="taxonomic scope" value="Bacteria"/>
</dbReference>
<dbReference type="PANTHER" id="PTHR37305:SF1">
    <property type="entry name" value="MEMBRANE PROTEIN"/>
    <property type="match status" value="1"/>
</dbReference>
<protein>
    <recommendedName>
        <fullName evidence="4">ABC-type transport system involved in multi-copper enzyme maturation, permease component</fullName>
    </recommendedName>
</protein>
<feature type="transmembrane region" description="Helical" evidence="1">
    <location>
        <begin position="178"/>
        <end position="203"/>
    </location>
</feature>
<dbReference type="Pfam" id="PF12730">
    <property type="entry name" value="ABC2_membrane_4"/>
    <property type="match status" value="1"/>
</dbReference>
<gene>
    <name evidence="2" type="ordered locus">Desaci_0271</name>
</gene>
<dbReference type="KEGG" id="dai:Desaci_0271"/>
<evidence type="ECO:0000313" key="2">
    <source>
        <dbReference type="EMBL" id="AFM39343.1"/>
    </source>
</evidence>